<dbReference type="RefSeq" id="WP_127741852.1">
    <property type="nucleotide sequence ID" value="NZ_SACN01000001.1"/>
</dbReference>
<dbReference type="InterPro" id="IPR009562">
    <property type="entry name" value="DUF1178"/>
</dbReference>
<dbReference type="Proteomes" id="UP000282971">
    <property type="component" value="Unassembled WGS sequence"/>
</dbReference>
<name>A0A437M6X3_9SPHN</name>
<organism evidence="1 2">
    <name type="scientific">Sphingomonas crocodyli</name>
    <dbReference type="NCBI Taxonomy" id="1979270"/>
    <lineage>
        <taxon>Bacteria</taxon>
        <taxon>Pseudomonadati</taxon>
        <taxon>Pseudomonadota</taxon>
        <taxon>Alphaproteobacteria</taxon>
        <taxon>Sphingomonadales</taxon>
        <taxon>Sphingomonadaceae</taxon>
        <taxon>Sphingomonas</taxon>
    </lineage>
</organism>
<comment type="caution">
    <text evidence="1">The sequence shown here is derived from an EMBL/GenBank/DDBJ whole genome shotgun (WGS) entry which is preliminary data.</text>
</comment>
<accession>A0A437M6X3</accession>
<proteinExistence type="predicted"/>
<evidence type="ECO:0000313" key="2">
    <source>
        <dbReference type="Proteomes" id="UP000282971"/>
    </source>
</evidence>
<protein>
    <submittedName>
        <fullName evidence="1">DUF1178 family protein</fullName>
    </submittedName>
</protein>
<sequence>MIVFDLQCAQDHVFEIWFGSSDDYERQKARGLVTCPYCGSDKVEKAVMAPRVGAKGNQRAEVVPADASVPMAGGAIDPAQHKAMMAALAKVQAKMLEGSDNVGDRFADEARAMHLGEADARPIHGRASLEDARALVEEGVPVAPLPLPVSDPGKVN</sequence>
<gene>
    <name evidence="1" type="ORF">EOD43_05530</name>
</gene>
<evidence type="ECO:0000313" key="1">
    <source>
        <dbReference type="EMBL" id="RVT93343.1"/>
    </source>
</evidence>
<reference evidence="1 2" key="1">
    <citation type="submission" date="2019-01" db="EMBL/GenBank/DDBJ databases">
        <authorList>
            <person name="Chen W.-M."/>
        </authorList>
    </citation>
    <scope>NUCLEOTIDE SEQUENCE [LARGE SCALE GENOMIC DNA]</scope>
    <source>
        <strain evidence="1 2">CCP-7</strain>
    </source>
</reference>
<dbReference type="PIRSF" id="PIRSF032131">
    <property type="entry name" value="UCP032131"/>
    <property type="match status" value="1"/>
</dbReference>
<dbReference type="OrthoDB" id="9799894at2"/>
<dbReference type="EMBL" id="SACN01000001">
    <property type="protein sequence ID" value="RVT93343.1"/>
    <property type="molecule type" value="Genomic_DNA"/>
</dbReference>
<dbReference type="AlphaFoldDB" id="A0A437M6X3"/>
<dbReference type="Pfam" id="PF06676">
    <property type="entry name" value="DUF1178"/>
    <property type="match status" value="1"/>
</dbReference>
<keyword evidence="2" id="KW-1185">Reference proteome</keyword>